<evidence type="ECO:0000313" key="2">
    <source>
        <dbReference type="EMBL" id="TDL21355.1"/>
    </source>
</evidence>
<protein>
    <submittedName>
        <fullName evidence="2">Uncharacterized protein</fullName>
    </submittedName>
</protein>
<sequence>MGVNCRRRTMPFVGTLAVLALATLRGANAQDTTNATCLSNYSFLYNSKGQSPCLVAAYVAGVCNGGQFNVPALIDGAHYTGPLTSDANNCLCSSIFYCLMSACGLCQNGPVITWTDWTKNCSTVYLTVYPENIPSVTAIPAWAYVNFSVRIFLYIFRFIMSRFLFHGHAALRSISQQDPTTK</sequence>
<dbReference type="AlphaFoldDB" id="A0A4Y7Q1R8"/>
<feature type="chain" id="PRO_5021469379" evidence="1">
    <location>
        <begin position="30"/>
        <end position="182"/>
    </location>
</feature>
<accession>A0A4Y7Q1R8</accession>
<dbReference type="VEuPathDB" id="FungiDB:BD410DRAFT_301641"/>
<proteinExistence type="predicted"/>
<evidence type="ECO:0000313" key="3">
    <source>
        <dbReference type="Proteomes" id="UP000294933"/>
    </source>
</evidence>
<evidence type="ECO:0000256" key="1">
    <source>
        <dbReference type="SAM" id="SignalP"/>
    </source>
</evidence>
<feature type="signal peptide" evidence="1">
    <location>
        <begin position="1"/>
        <end position="29"/>
    </location>
</feature>
<gene>
    <name evidence="2" type="ORF">BD410DRAFT_301641</name>
</gene>
<reference evidence="2 3" key="1">
    <citation type="submission" date="2018-06" db="EMBL/GenBank/DDBJ databases">
        <title>A transcriptomic atlas of mushroom development highlights an independent origin of complex multicellularity.</title>
        <authorList>
            <consortium name="DOE Joint Genome Institute"/>
            <person name="Krizsan K."/>
            <person name="Almasi E."/>
            <person name="Merenyi Z."/>
            <person name="Sahu N."/>
            <person name="Viragh M."/>
            <person name="Koszo T."/>
            <person name="Mondo S."/>
            <person name="Kiss B."/>
            <person name="Balint B."/>
            <person name="Kues U."/>
            <person name="Barry K."/>
            <person name="Hegedus J.C."/>
            <person name="Henrissat B."/>
            <person name="Johnson J."/>
            <person name="Lipzen A."/>
            <person name="Ohm R."/>
            <person name="Nagy I."/>
            <person name="Pangilinan J."/>
            <person name="Yan J."/>
            <person name="Xiong Y."/>
            <person name="Grigoriev I.V."/>
            <person name="Hibbett D.S."/>
            <person name="Nagy L.G."/>
        </authorList>
    </citation>
    <scope>NUCLEOTIDE SEQUENCE [LARGE SCALE GENOMIC DNA]</scope>
    <source>
        <strain evidence="2 3">SZMC22713</strain>
    </source>
</reference>
<keyword evidence="3" id="KW-1185">Reference proteome</keyword>
<dbReference type="OrthoDB" id="3362711at2759"/>
<dbReference type="Proteomes" id="UP000294933">
    <property type="component" value="Unassembled WGS sequence"/>
</dbReference>
<dbReference type="EMBL" id="ML170181">
    <property type="protein sequence ID" value="TDL21355.1"/>
    <property type="molecule type" value="Genomic_DNA"/>
</dbReference>
<organism evidence="2 3">
    <name type="scientific">Rickenella mellea</name>
    <dbReference type="NCBI Taxonomy" id="50990"/>
    <lineage>
        <taxon>Eukaryota</taxon>
        <taxon>Fungi</taxon>
        <taxon>Dikarya</taxon>
        <taxon>Basidiomycota</taxon>
        <taxon>Agaricomycotina</taxon>
        <taxon>Agaricomycetes</taxon>
        <taxon>Hymenochaetales</taxon>
        <taxon>Rickenellaceae</taxon>
        <taxon>Rickenella</taxon>
    </lineage>
</organism>
<name>A0A4Y7Q1R8_9AGAM</name>
<dbReference type="STRING" id="50990.A0A4Y7Q1R8"/>
<keyword evidence="1" id="KW-0732">Signal</keyword>